<protein>
    <submittedName>
        <fullName evidence="4">Alginate lyase family protein</fullName>
    </submittedName>
</protein>
<gene>
    <name evidence="4" type="ORF">FBBNIHIM_01525</name>
</gene>
<organism evidence="4 5">
    <name type="scientific">Pseudocitrobacter vendiensis</name>
    <dbReference type="NCBI Taxonomy" id="2488306"/>
    <lineage>
        <taxon>Bacteria</taxon>
        <taxon>Pseudomonadati</taxon>
        <taxon>Pseudomonadota</taxon>
        <taxon>Gammaproteobacteria</taxon>
        <taxon>Enterobacterales</taxon>
        <taxon>Enterobacteriaceae</taxon>
        <taxon>Pseudocitrobacter</taxon>
    </lineage>
</organism>
<evidence type="ECO:0000256" key="2">
    <source>
        <dbReference type="ARBA" id="ARBA00023239"/>
    </source>
</evidence>
<feature type="domain" description="Alginate lyase" evidence="3">
    <location>
        <begin position="52"/>
        <end position="327"/>
    </location>
</feature>
<accession>A0ABM9F420</accession>
<proteinExistence type="predicted"/>
<keyword evidence="1" id="KW-0732">Signal</keyword>
<keyword evidence="2 4" id="KW-0456">Lyase</keyword>
<evidence type="ECO:0000313" key="4">
    <source>
        <dbReference type="EMBL" id="CAH6635493.1"/>
    </source>
</evidence>
<reference evidence="4" key="1">
    <citation type="submission" date="2022-05" db="EMBL/GenBank/DDBJ databases">
        <authorList>
            <person name="Blom J."/>
        </authorList>
    </citation>
    <scope>NUCLEOTIDE SEQUENCE</scope>
    <source>
        <strain evidence="4">Type strain: CPO20170097</strain>
    </source>
</reference>
<name>A0ABM9F420_9ENTR</name>
<evidence type="ECO:0000313" key="5">
    <source>
        <dbReference type="Proteomes" id="UP001152651"/>
    </source>
</evidence>
<evidence type="ECO:0000259" key="3">
    <source>
        <dbReference type="Pfam" id="PF05426"/>
    </source>
</evidence>
<comment type="caution">
    <text evidence="4">The sequence shown here is derived from an EMBL/GenBank/DDBJ whole genome shotgun (WGS) entry which is preliminary data.</text>
</comment>
<dbReference type="InterPro" id="IPR008929">
    <property type="entry name" value="Chondroitin_lyas"/>
</dbReference>
<dbReference type="InterPro" id="IPR008397">
    <property type="entry name" value="Alginate_lyase_dom"/>
</dbReference>
<dbReference type="Gene3D" id="1.50.10.100">
    <property type="entry name" value="Chondroitin AC/alginate lyase"/>
    <property type="match status" value="1"/>
</dbReference>
<dbReference type="Pfam" id="PF05426">
    <property type="entry name" value="Alginate_lyase"/>
    <property type="match status" value="1"/>
</dbReference>
<dbReference type="GO" id="GO:0016829">
    <property type="term" value="F:lyase activity"/>
    <property type="evidence" value="ECO:0007669"/>
    <property type="project" value="UniProtKB-KW"/>
</dbReference>
<evidence type="ECO:0000256" key="1">
    <source>
        <dbReference type="ARBA" id="ARBA00022729"/>
    </source>
</evidence>
<dbReference type="EMBL" id="CALSBS010000001">
    <property type="protein sequence ID" value="CAH6635493.1"/>
    <property type="molecule type" value="Genomic_DNA"/>
</dbReference>
<dbReference type="SUPFAM" id="SSF48230">
    <property type="entry name" value="Chondroitin AC/alginate lyase"/>
    <property type="match status" value="1"/>
</dbReference>
<dbReference type="Proteomes" id="UP001152651">
    <property type="component" value="Unassembled WGS sequence"/>
</dbReference>
<keyword evidence="5" id="KW-1185">Reference proteome</keyword>
<sequence length="385" mass="44883">MAMKLYTLDEICLENARLGLKQPFSPLQLALSRLINDADALKRMPPESVVHKKLRPASGDAHDYYSLGTYWWPNPRRPNGLPYIRRDGHTNPQCENNDTDTTRIIRMCERCLTLGLAWYFSGQKQYAQAAAVQIRCWFLDSDTRMNPHLNYGQAIPGVVSGRGTGLIDTRLLWMVIDTIGLISPAGVLDTDDIIGLHQWFRDFNHWMYYSDIGHSEYVWHNNHGTWYDVQRTVNALFYGDKGLAARIIEQGFTQRMAAQIDQDGKQTMELERTMPFHYSLFNLEAHLLLNRYAEHVEIDRWNHIRDGRGVKKGIDYLVPFIREPDLWPYSDLQGIVWDSATRVLLQTLRGYHKYSEQYRDLLTTFPQETMSLKEQLMWCPPLRRV</sequence>